<dbReference type="GO" id="GO:0005737">
    <property type="term" value="C:cytoplasm"/>
    <property type="evidence" value="ECO:0007669"/>
    <property type="project" value="UniProtKB-SubCell"/>
</dbReference>
<evidence type="ECO:0000256" key="3">
    <source>
        <dbReference type="ARBA" id="ARBA00005493"/>
    </source>
</evidence>
<dbReference type="Pfam" id="PF04055">
    <property type="entry name" value="Radical_SAM"/>
    <property type="match status" value="1"/>
</dbReference>
<comment type="similarity">
    <text evidence="3 14">Belongs to the anaerobic coproporphyrinogen-III oxidase family.</text>
</comment>
<dbReference type="PROSITE" id="PS51918">
    <property type="entry name" value="RADICAL_SAM"/>
    <property type="match status" value="1"/>
</dbReference>
<dbReference type="PANTHER" id="PTHR13932">
    <property type="entry name" value="COPROPORPHYRINIGEN III OXIDASE"/>
    <property type="match status" value="1"/>
</dbReference>
<evidence type="ECO:0000259" key="17">
    <source>
        <dbReference type="PROSITE" id="PS51918"/>
    </source>
</evidence>
<feature type="binding site" evidence="15">
    <location>
        <position position="150"/>
    </location>
    <ligand>
        <name>S-adenosyl-L-methionine</name>
        <dbReference type="ChEBI" id="CHEBI:59789"/>
        <label>1</label>
    </ligand>
</feature>
<reference evidence="19 21" key="2">
    <citation type="submission" date="2017-01" db="EMBL/GenBank/DDBJ databases">
        <authorList>
            <person name="Mah S.A."/>
            <person name="Swanson W.J."/>
            <person name="Moy G.W."/>
            <person name="Vacquier V.D."/>
        </authorList>
    </citation>
    <scope>NUCLEOTIDE SEQUENCE [LARGE SCALE GENOMIC DNA]</scope>
    <source>
        <strain evidence="19 21">ATCC 29606</strain>
    </source>
</reference>
<dbReference type="EMBL" id="JTAK01000005">
    <property type="protein sequence ID" value="KHO64118.1"/>
    <property type="molecule type" value="Genomic_DNA"/>
</dbReference>
<proteinExistence type="inferred from homology"/>
<dbReference type="AlphaFoldDB" id="A0A0B2DB21"/>
<dbReference type="SMART" id="SM00729">
    <property type="entry name" value="Elp3"/>
    <property type="match status" value="1"/>
</dbReference>
<comment type="cofactor">
    <cofactor evidence="14 16">
        <name>[4Fe-4S] cluster</name>
        <dbReference type="ChEBI" id="CHEBI:49883"/>
    </cofactor>
    <text evidence="14 16">Binds 1 [4Fe-4S] cluster. The cluster is coordinated with 3 cysteines and an exchangeable S-adenosyl-L-methionine.</text>
</comment>
<name>A0A0B2DB21_9PSED</name>
<evidence type="ECO:0000256" key="13">
    <source>
        <dbReference type="ARBA" id="ARBA00048321"/>
    </source>
</evidence>
<dbReference type="PATRIC" id="fig|706570.3.peg.1205"/>
<feature type="binding site" evidence="15">
    <location>
        <begin position="115"/>
        <end position="116"/>
    </location>
    <ligand>
        <name>S-adenosyl-L-methionine</name>
        <dbReference type="ChEBI" id="CHEBI:59789"/>
        <label>2</label>
    </ligand>
</feature>
<evidence type="ECO:0000256" key="8">
    <source>
        <dbReference type="ARBA" id="ARBA00022723"/>
    </source>
</evidence>
<dbReference type="EC" id="1.3.98.3" evidence="14"/>
<comment type="subunit">
    <text evidence="4">Monomer.</text>
</comment>
<dbReference type="SFLD" id="SFLDS00029">
    <property type="entry name" value="Radical_SAM"/>
    <property type="match status" value="1"/>
</dbReference>
<evidence type="ECO:0000313" key="21">
    <source>
        <dbReference type="Proteomes" id="UP000186079"/>
    </source>
</evidence>
<evidence type="ECO:0000256" key="14">
    <source>
        <dbReference type="PIRNR" id="PIRNR000167"/>
    </source>
</evidence>
<dbReference type="NCBIfam" id="TIGR00538">
    <property type="entry name" value="hemN"/>
    <property type="match status" value="1"/>
</dbReference>
<sequence>MLDAIRWDPELIRRYDQAGPRYPSYPTASQFHSGIGSFDLLHALRTSRRENRPLSLYLHIPFCANACYYCPRTKVVTKDRSCSQPYLKHLEREIALLGCHLGANQQVEQLHIGGGTPTFLNHTELRQLMKTLRGHFHLLEDDSSGDYSIEIDPREADWSTMGLLRELGFNRVSLGVQALDPDVQRAVNRLQTLEQTRTIVDAARTLQYRSINIDLIYGLPRQNTARFSSTVNAILDMQPERISLYNYAHRPDRFPGQRRIQTQDLPSPDEKLEMLHNAIEQLTAAGYRYVGLDHFALPDDELAMAQEDGFLQRNFQGYTTHGHCDVIGLGVSAISQVGSLYCQNDSDLAGYQHSLANDQLATVRGLHCNADDLLRRDIIQRLICHFELDFASLEQAHDIRMPEYFADIWPRLQAMHQDGLLALEPQGIQILPAGRLLVRSVCMLFDRYLEPTLACGH</sequence>
<dbReference type="Gene3D" id="3.30.750.200">
    <property type="match status" value="1"/>
</dbReference>
<dbReference type="FunFam" id="1.10.10.920:FF:000001">
    <property type="entry name" value="Coproporphyrinogen-III oxidase"/>
    <property type="match status" value="1"/>
</dbReference>
<keyword evidence="6 14" id="KW-0963">Cytoplasm</keyword>
<dbReference type="SUPFAM" id="SSF102114">
    <property type="entry name" value="Radical SAM enzymes"/>
    <property type="match status" value="1"/>
</dbReference>
<evidence type="ECO:0000256" key="15">
    <source>
        <dbReference type="PIRSR" id="PIRSR000167-1"/>
    </source>
</evidence>
<feature type="binding site" evidence="15">
    <location>
        <position position="177"/>
    </location>
    <ligand>
        <name>S-adenosyl-L-methionine</name>
        <dbReference type="ChEBI" id="CHEBI:59789"/>
        <label>2</label>
    </ligand>
</feature>
<evidence type="ECO:0000313" key="20">
    <source>
        <dbReference type="Proteomes" id="UP000030980"/>
    </source>
</evidence>
<dbReference type="CDD" id="cd01335">
    <property type="entry name" value="Radical_SAM"/>
    <property type="match status" value="1"/>
</dbReference>
<dbReference type="InterPro" id="IPR004558">
    <property type="entry name" value="Coprogen_oxidase_HemN"/>
</dbReference>
<keyword evidence="20" id="KW-1185">Reference proteome</keyword>
<dbReference type="RefSeq" id="WP_039560315.1">
    <property type="nucleotide sequence ID" value="NZ_FMUP01000003.1"/>
</dbReference>
<dbReference type="SFLD" id="SFLDG01065">
    <property type="entry name" value="anaerobic_coproporphyrinogen-I"/>
    <property type="match status" value="1"/>
</dbReference>
<comment type="subcellular location">
    <subcellularLocation>
        <location evidence="1 14">Cytoplasm</location>
    </subcellularLocation>
</comment>
<feature type="binding site" evidence="16">
    <location>
        <position position="63"/>
    </location>
    <ligand>
        <name>[4Fe-4S] cluster</name>
        <dbReference type="ChEBI" id="CHEBI:49883"/>
        <note>4Fe-4S-S-AdoMet</note>
    </ligand>
</feature>
<dbReference type="PANTHER" id="PTHR13932:SF6">
    <property type="entry name" value="OXYGEN-INDEPENDENT COPROPORPHYRINOGEN III OXIDASE"/>
    <property type="match status" value="1"/>
</dbReference>
<reference evidence="18 20" key="1">
    <citation type="submission" date="2014-11" db="EMBL/GenBank/DDBJ databases">
        <title>Genome sequence of Pseudomonas tuomuerensis JCM 14085.</title>
        <authorList>
            <person name="Shin S.-K."/>
            <person name="Yi H."/>
        </authorList>
    </citation>
    <scope>NUCLEOTIDE SEQUENCE [LARGE SCALE GENOMIC DNA]</scope>
    <source>
        <strain evidence="18 20">JCM 14085</strain>
    </source>
</reference>
<evidence type="ECO:0000256" key="1">
    <source>
        <dbReference type="ARBA" id="ARBA00004496"/>
    </source>
</evidence>
<dbReference type="Gene3D" id="1.10.10.920">
    <property type="match status" value="1"/>
</dbReference>
<keyword evidence="9 14" id="KW-0560">Oxidoreductase</keyword>
<keyword evidence="7 14" id="KW-0949">S-adenosyl-L-methionine</keyword>
<dbReference type="EMBL" id="FTMC01000002">
    <property type="protein sequence ID" value="SIQ01071.1"/>
    <property type="molecule type" value="Genomic_DNA"/>
</dbReference>
<evidence type="ECO:0000256" key="10">
    <source>
        <dbReference type="ARBA" id="ARBA00023004"/>
    </source>
</evidence>
<evidence type="ECO:0000256" key="7">
    <source>
        <dbReference type="ARBA" id="ARBA00022691"/>
    </source>
</evidence>
<evidence type="ECO:0000256" key="9">
    <source>
        <dbReference type="ARBA" id="ARBA00023002"/>
    </source>
</evidence>
<dbReference type="UniPathway" id="UPA00251">
    <property type="reaction ID" value="UER00323"/>
</dbReference>
<organism evidence="18 20">
    <name type="scientific">Pseudomonas flexibilis</name>
    <dbReference type="NCBI Taxonomy" id="706570"/>
    <lineage>
        <taxon>Bacteria</taxon>
        <taxon>Pseudomonadati</taxon>
        <taxon>Pseudomonadota</taxon>
        <taxon>Gammaproteobacteria</taxon>
        <taxon>Pseudomonadales</taxon>
        <taxon>Pseudomonadaceae</taxon>
        <taxon>Pseudomonas</taxon>
    </lineage>
</organism>
<feature type="binding site" evidence="15">
    <location>
        <position position="248"/>
    </location>
    <ligand>
        <name>S-adenosyl-L-methionine</name>
        <dbReference type="ChEBI" id="CHEBI:59789"/>
        <label>2</label>
    </ligand>
</feature>
<dbReference type="GO" id="GO:0051989">
    <property type="term" value="F:coproporphyrinogen dehydrogenase activity"/>
    <property type="evidence" value="ECO:0007669"/>
    <property type="project" value="UniProtKB-EC"/>
</dbReference>
<dbReference type="InterPro" id="IPR007197">
    <property type="entry name" value="rSAM"/>
</dbReference>
<evidence type="ECO:0000256" key="5">
    <source>
        <dbReference type="ARBA" id="ARBA00022485"/>
    </source>
</evidence>
<keyword evidence="12 14" id="KW-0627">Porphyrin biosynthesis</keyword>
<dbReference type="PIRSF" id="PIRSF000167">
    <property type="entry name" value="HemN"/>
    <property type="match status" value="1"/>
</dbReference>
<comment type="catalytic activity">
    <reaction evidence="13 14">
        <text>coproporphyrinogen III + 2 S-adenosyl-L-methionine = protoporphyrinogen IX + 2 5'-deoxyadenosine + 2 L-methionine + 2 CO2</text>
        <dbReference type="Rhea" id="RHEA:15425"/>
        <dbReference type="ChEBI" id="CHEBI:16526"/>
        <dbReference type="ChEBI" id="CHEBI:17319"/>
        <dbReference type="ChEBI" id="CHEBI:57307"/>
        <dbReference type="ChEBI" id="CHEBI:57309"/>
        <dbReference type="ChEBI" id="CHEBI:57844"/>
        <dbReference type="ChEBI" id="CHEBI:59789"/>
        <dbReference type="EC" id="1.3.98.3"/>
    </reaction>
</comment>
<feature type="binding site" evidence="15">
    <location>
        <position position="214"/>
    </location>
    <ligand>
        <name>S-adenosyl-L-methionine</name>
        <dbReference type="ChEBI" id="CHEBI:59789"/>
        <label>2</label>
    </ligand>
</feature>
<feature type="binding site" evidence="16">
    <location>
        <position position="67"/>
    </location>
    <ligand>
        <name>[4Fe-4S] cluster</name>
        <dbReference type="ChEBI" id="CHEBI:49883"/>
        <note>4Fe-4S-S-AdoMet</note>
    </ligand>
</feature>
<evidence type="ECO:0000256" key="4">
    <source>
        <dbReference type="ARBA" id="ARBA00011245"/>
    </source>
</evidence>
<evidence type="ECO:0000313" key="18">
    <source>
        <dbReference type="EMBL" id="KHO64118.1"/>
    </source>
</evidence>
<evidence type="ECO:0000313" key="19">
    <source>
        <dbReference type="EMBL" id="SIQ01071.1"/>
    </source>
</evidence>
<accession>A0A0B3BI13</accession>
<feature type="domain" description="Radical SAM core" evidence="17">
    <location>
        <begin position="48"/>
        <end position="288"/>
    </location>
</feature>
<dbReference type="GO" id="GO:0004109">
    <property type="term" value="F:coproporphyrinogen oxidase activity"/>
    <property type="evidence" value="ECO:0007669"/>
    <property type="project" value="InterPro"/>
</dbReference>
<protein>
    <recommendedName>
        <fullName evidence="14">Coproporphyrinogen-III oxidase</fullName>
        <ecNumber evidence="14">1.3.98.3</ecNumber>
    </recommendedName>
</protein>
<keyword evidence="10 14" id="KW-0408">Iron</keyword>
<dbReference type="Proteomes" id="UP000186079">
    <property type="component" value="Unassembled WGS sequence"/>
</dbReference>
<feature type="binding site" evidence="15">
    <location>
        <position position="189"/>
    </location>
    <ligand>
        <name>S-adenosyl-L-methionine</name>
        <dbReference type="ChEBI" id="CHEBI:59789"/>
        <label>2</label>
    </ligand>
</feature>
<dbReference type="InterPro" id="IPR010723">
    <property type="entry name" value="HemN_C"/>
</dbReference>
<keyword evidence="11 14" id="KW-0411">Iron-sulfur</keyword>
<evidence type="ECO:0000256" key="6">
    <source>
        <dbReference type="ARBA" id="ARBA00022490"/>
    </source>
</evidence>
<dbReference type="GO" id="GO:0051539">
    <property type="term" value="F:4 iron, 4 sulfur cluster binding"/>
    <property type="evidence" value="ECO:0007669"/>
    <property type="project" value="UniProtKB-KW"/>
</dbReference>
<evidence type="ECO:0000256" key="16">
    <source>
        <dbReference type="PIRSR" id="PIRSR000167-2"/>
    </source>
</evidence>
<feature type="binding site" evidence="15">
    <location>
        <position position="114"/>
    </location>
    <ligand>
        <name>S-adenosyl-L-methionine</name>
        <dbReference type="ChEBI" id="CHEBI:59789"/>
        <label>1</label>
    </ligand>
</feature>
<dbReference type="InterPro" id="IPR006638">
    <property type="entry name" value="Elp3/MiaA/NifB-like_rSAM"/>
</dbReference>
<evidence type="ECO:0000256" key="2">
    <source>
        <dbReference type="ARBA" id="ARBA00004785"/>
    </source>
</evidence>
<gene>
    <name evidence="18" type="ORF">PT85_12730</name>
    <name evidence="19" type="ORF">SAMN05421672_10275</name>
</gene>
<keyword evidence="5 14" id="KW-0004">4Fe-4S</keyword>
<evidence type="ECO:0000256" key="12">
    <source>
        <dbReference type="ARBA" id="ARBA00023244"/>
    </source>
</evidence>
<dbReference type="STRING" id="706570.PT85_12730"/>
<feature type="binding site" evidence="16">
    <location>
        <position position="70"/>
    </location>
    <ligand>
        <name>[4Fe-4S] cluster</name>
        <dbReference type="ChEBI" id="CHEBI:49883"/>
        <note>4Fe-4S-S-AdoMet</note>
    </ligand>
</feature>
<dbReference type="GO" id="GO:0006782">
    <property type="term" value="P:protoporphyrinogen IX biosynthetic process"/>
    <property type="evidence" value="ECO:0007669"/>
    <property type="project" value="UniProtKB-UniPathway"/>
</dbReference>
<evidence type="ECO:0000256" key="11">
    <source>
        <dbReference type="ARBA" id="ARBA00023014"/>
    </source>
</evidence>
<dbReference type="InterPro" id="IPR058240">
    <property type="entry name" value="rSAM_sf"/>
</dbReference>
<comment type="pathway">
    <text evidence="2 14">Porphyrin-containing compound metabolism; protoporphyrin-IX biosynthesis; protoporphyrinogen-IX from coproporphyrinogen-III (AdoMet route): step 1/1.</text>
</comment>
<keyword evidence="8 14" id="KW-0479">Metal-binding</keyword>
<dbReference type="InterPro" id="IPR034505">
    <property type="entry name" value="Coproporphyrinogen-III_oxidase"/>
</dbReference>
<dbReference type="Proteomes" id="UP000030980">
    <property type="component" value="Unassembled WGS sequence"/>
</dbReference>
<dbReference type="GO" id="GO:0046872">
    <property type="term" value="F:metal ion binding"/>
    <property type="evidence" value="ECO:0007669"/>
    <property type="project" value="UniProtKB-KW"/>
</dbReference>
<feature type="binding site" evidence="15">
    <location>
        <position position="57"/>
    </location>
    <ligand>
        <name>S-adenosyl-L-methionine</name>
        <dbReference type="ChEBI" id="CHEBI:59789"/>
        <label>1</label>
    </ligand>
</feature>
<dbReference type="OrthoDB" id="9808022at2"/>
<dbReference type="Pfam" id="PF06969">
    <property type="entry name" value="HemN_C"/>
    <property type="match status" value="1"/>
</dbReference>
<feature type="binding site" evidence="15">
    <location>
        <position position="334"/>
    </location>
    <ligand>
        <name>S-adenosyl-L-methionine</name>
        <dbReference type="ChEBI" id="CHEBI:59789"/>
        <label>1</label>
    </ligand>
</feature>
<accession>A0A0B2DB21</accession>